<dbReference type="SUPFAM" id="SSF49482">
    <property type="entry name" value="Aromatic compound dioxygenase"/>
    <property type="match status" value="1"/>
</dbReference>
<dbReference type="GO" id="GO:0018578">
    <property type="term" value="F:protocatechuate 3,4-dioxygenase activity"/>
    <property type="evidence" value="ECO:0007669"/>
    <property type="project" value="UniProtKB-EC"/>
</dbReference>
<dbReference type="Pfam" id="PF00775">
    <property type="entry name" value="Dioxygenase_C"/>
    <property type="match status" value="1"/>
</dbReference>
<dbReference type="CDD" id="cd03463">
    <property type="entry name" value="3_4-PCD_alpha"/>
    <property type="match status" value="1"/>
</dbReference>
<dbReference type="InterPro" id="IPR012786">
    <property type="entry name" value="Protocat_dOase_a"/>
</dbReference>
<name>A0A927E933_9HYPH</name>
<dbReference type="PANTHER" id="PTHR33711:SF9">
    <property type="entry name" value="PROTOCATECHUATE 3,4-DIOXYGENASE ALPHA CHAIN"/>
    <property type="match status" value="1"/>
</dbReference>
<evidence type="ECO:0000259" key="4">
    <source>
        <dbReference type="PROSITE" id="PS00083"/>
    </source>
</evidence>
<dbReference type="PANTHER" id="PTHR33711">
    <property type="entry name" value="DIOXYGENASE, PUTATIVE (AFU_ORTHOLOGUE AFUA_2G02910)-RELATED"/>
    <property type="match status" value="1"/>
</dbReference>
<dbReference type="PROSITE" id="PS00083">
    <property type="entry name" value="INTRADIOL_DIOXYGENAS"/>
    <property type="match status" value="1"/>
</dbReference>
<dbReference type="EMBL" id="JACXWY010000006">
    <property type="protein sequence ID" value="MBD3846512.1"/>
    <property type="molecule type" value="Genomic_DNA"/>
</dbReference>
<sequence>MVQSLRRLKESPSQTAGPYIHIGATPNFSGIEGIFPHDLGSLPLSPEVKGERIVVTGRVFDGTGSPIKDALIEIWQADAQGLYPGPGERRGEADPHFPGWFRQPLDGTTGVYRFETIKPGIVPYFDGRPMAPHITFWIVARGINIGLHTRLYFDDEEQANAADPLLARIEHRLRVPTLIATRGDEDGKPVYTFDIRLQGENETVFFDI</sequence>
<keyword evidence="6" id="KW-1185">Reference proteome</keyword>
<dbReference type="EC" id="1.13.11.3" evidence="5"/>
<proteinExistence type="inferred from homology"/>
<dbReference type="Proteomes" id="UP000619295">
    <property type="component" value="Unassembled WGS sequence"/>
</dbReference>
<dbReference type="Gene3D" id="2.60.130.10">
    <property type="entry name" value="Aromatic compound dioxygenase"/>
    <property type="match status" value="1"/>
</dbReference>
<dbReference type="InterPro" id="IPR050770">
    <property type="entry name" value="Intradiol_RC_Dioxygenase"/>
</dbReference>
<evidence type="ECO:0000313" key="6">
    <source>
        <dbReference type="Proteomes" id="UP000619295"/>
    </source>
</evidence>
<dbReference type="NCBIfam" id="TIGR02423">
    <property type="entry name" value="protocat_alph"/>
    <property type="match status" value="1"/>
</dbReference>
<reference evidence="5" key="1">
    <citation type="submission" date="2020-09" db="EMBL/GenBank/DDBJ databases">
        <title>Bosea spartocytisi sp. nov. a root nodule endophyte of Spartocytisus supranubius in the high mountain ecosystem fo the Teide National Park (Canary Islands, Spain).</title>
        <authorList>
            <person name="Pulido-Suarez L."/>
            <person name="Peix A."/>
            <person name="Igual J.M."/>
            <person name="Socas-Perez N."/>
            <person name="Velazquez E."/>
            <person name="Flores-Felix J.D."/>
            <person name="Leon-Barrios M."/>
        </authorList>
    </citation>
    <scope>NUCLEOTIDE SEQUENCE</scope>
    <source>
        <strain evidence="5">SSUT16</strain>
    </source>
</reference>
<evidence type="ECO:0000313" key="5">
    <source>
        <dbReference type="EMBL" id="MBD3846512.1"/>
    </source>
</evidence>
<comment type="similarity">
    <text evidence="1">Belongs to the intradiol ring-cleavage dioxygenase family.</text>
</comment>
<evidence type="ECO:0000256" key="1">
    <source>
        <dbReference type="ARBA" id="ARBA00007825"/>
    </source>
</evidence>
<dbReference type="AlphaFoldDB" id="A0A927E933"/>
<gene>
    <name evidence="5" type="primary">pcaG</name>
    <name evidence="5" type="ORF">IED13_12460</name>
</gene>
<keyword evidence="2" id="KW-0223">Dioxygenase</keyword>
<dbReference type="InterPro" id="IPR015889">
    <property type="entry name" value="Intradiol_dOase_core"/>
</dbReference>
<feature type="domain" description="Intradiol ring-cleavage dioxygenases" evidence="4">
    <location>
        <begin position="55"/>
        <end position="83"/>
    </location>
</feature>
<keyword evidence="3 5" id="KW-0560">Oxidoreductase</keyword>
<protein>
    <submittedName>
        <fullName evidence="5">Protocatechuate 3,4-dioxygenase subunit alpha</fullName>
        <ecNumber evidence="5">1.13.11.3</ecNumber>
    </submittedName>
</protein>
<dbReference type="RefSeq" id="WP_191124348.1">
    <property type="nucleotide sequence ID" value="NZ_JACXWY010000006.1"/>
</dbReference>
<evidence type="ECO:0000256" key="2">
    <source>
        <dbReference type="ARBA" id="ARBA00022964"/>
    </source>
</evidence>
<dbReference type="InterPro" id="IPR000627">
    <property type="entry name" value="Intradiol_dOase_C"/>
</dbReference>
<accession>A0A927E933</accession>
<comment type="caution">
    <text evidence="5">The sequence shown here is derived from an EMBL/GenBank/DDBJ whole genome shotgun (WGS) entry which is preliminary data.</text>
</comment>
<dbReference type="GO" id="GO:0008199">
    <property type="term" value="F:ferric iron binding"/>
    <property type="evidence" value="ECO:0007669"/>
    <property type="project" value="InterPro"/>
</dbReference>
<evidence type="ECO:0000256" key="3">
    <source>
        <dbReference type="ARBA" id="ARBA00023002"/>
    </source>
</evidence>
<organism evidence="5 6">
    <name type="scientific">Bosea spartocytisi</name>
    <dbReference type="NCBI Taxonomy" id="2773451"/>
    <lineage>
        <taxon>Bacteria</taxon>
        <taxon>Pseudomonadati</taxon>
        <taxon>Pseudomonadota</taxon>
        <taxon>Alphaproteobacteria</taxon>
        <taxon>Hyphomicrobiales</taxon>
        <taxon>Boseaceae</taxon>
        <taxon>Bosea</taxon>
    </lineage>
</organism>